<comment type="caution">
    <text evidence="1">The sequence shown here is derived from an EMBL/GenBank/DDBJ whole genome shotgun (WGS) entry which is preliminary data.</text>
</comment>
<dbReference type="EMBL" id="VUJU01013732">
    <property type="protein sequence ID" value="KAF0703872.1"/>
    <property type="molecule type" value="Genomic_DNA"/>
</dbReference>
<evidence type="ECO:0000313" key="2">
    <source>
        <dbReference type="Proteomes" id="UP000478052"/>
    </source>
</evidence>
<keyword evidence="2" id="KW-1185">Reference proteome</keyword>
<accession>A0A6G0VP22</accession>
<dbReference type="OrthoDB" id="6616931at2759"/>
<organism evidence="1 2">
    <name type="scientific">Aphis craccivora</name>
    <name type="common">Cowpea aphid</name>
    <dbReference type="NCBI Taxonomy" id="307492"/>
    <lineage>
        <taxon>Eukaryota</taxon>
        <taxon>Metazoa</taxon>
        <taxon>Ecdysozoa</taxon>
        <taxon>Arthropoda</taxon>
        <taxon>Hexapoda</taxon>
        <taxon>Insecta</taxon>
        <taxon>Pterygota</taxon>
        <taxon>Neoptera</taxon>
        <taxon>Paraneoptera</taxon>
        <taxon>Hemiptera</taxon>
        <taxon>Sternorrhyncha</taxon>
        <taxon>Aphidomorpha</taxon>
        <taxon>Aphidoidea</taxon>
        <taxon>Aphididae</taxon>
        <taxon>Aphidini</taxon>
        <taxon>Aphis</taxon>
        <taxon>Aphis</taxon>
    </lineage>
</organism>
<reference evidence="1 2" key="1">
    <citation type="submission" date="2019-08" db="EMBL/GenBank/DDBJ databases">
        <title>Whole genome of Aphis craccivora.</title>
        <authorList>
            <person name="Voronova N.V."/>
            <person name="Shulinski R.S."/>
            <person name="Bandarenka Y.V."/>
            <person name="Zhorov D.G."/>
            <person name="Warner D."/>
        </authorList>
    </citation>
    <scope>NUCLEOTIDE SEQUENCE [LARGE SCALE GENOMIC DNA]</scope>
    <source>
        <strain evidence="1">180601</strain>
        <tissue evidence="1">Whole Body</tissue>
    </source>
</reference>
<sequence length="271" mass="30470">MSRLDKCCIQNCFGTNKSRFSIPKNSHSIWEMAIGKTLTKRSSVVIILSKKILLTLGYQEKAICLKKPRLREGAIPKLFLNSDHSIPSVNTSSSNQSILSEDQSLSENSLHFQDTSLNNYCSNLPQDILHVCIILVESLFSALKNKAAIKILPGWFRDISTNTYSKKLVISFQRKIEKKLIVTQDSKILIYILNKSISPEQQQLYFPMICQSKTTIQNVQSAIDSINTIKICYGAVLISTYPNIKTSFGPQYEGTGSHWKHTNCSTILSSN</sequence>
<dbReference type="AlphaFoldDB" id="A0A6G0VP22"/>
<proteinExistence type="predicted"/>
<protein>
    <submittedName>
        <fullName evidence="1">Bromodomain-containing protein DDB G0270170-like</fullName>
    </submittedName>
</protein>
<dbReference type="Proteomes" id="UP000478052">
    <property type="component" value="Unassembled WGS sequence"/>
</dbReference>
<gene>
    <name evidence="1" type="ORF">FWK35_00030045</name>
</gene>
<name>A0A6G0VP22_APHCR</name>
<evidence type="ECO:0000313" key="1">
    <source>
        <dbReference type="EMBL" id="KAF0703872.1"/>
    </source>
</evidence>
<feature type="non-terminal residue" evidence="1">
    <location>
        <position position="271"/>
    </location>
</feature>